<keyword evidence="8" id="KW-1185">Reference proteome</keyword>
<comment type="similarity">
    <text evidence="2">Belongs to the MipA/OmpV family.</text>
</comment>
<dbReference type="AlphaFoldDB" id="A0A4R6FE92"/>
<evidence type="ECO:0000256" key="4">
    <source>
        <dbReference type="ARBA" id="ARBA00023136"/>
    </source>
</evidence>
<keyword evidence="5" id="KW-0998">Cell outer membrane</keyword>
<evidence type="ECO:0000256" key="3">
    <source>
        <dbReference type="ARBA" id="ARBA00022729"/>
    </source>
</evidence>
<organism evidence="7 8">
    <name type="scientific">Stakelama pacifica</name>
    <dbReference type="NCBI Taxonomy" id="517720"/>
    <lineage>
        <taxon>Bacteria</taxon>
        <taxon>Pseudomonadati</taxon>
        <taxon>Pseudomonadota</taxon>
        <taxon>Alphaproteobacteria</taxon>
        <taxon>Sphingomonadales</taxon>
        <taxon>Sphingomonadaceae</taxon>
        <taxon>Stakelama</taxon>
    </lineage>
</organism>
<accession>A0A4R6FE92</accession>
<protein>
    <submittedName>
        <fullName evidence="7">Outer membrane scaffolding protein for murein synthesis (MipA/OmpV family)</fullName>
    </submittedName>
</protein>
<sequence length="287" mass="30232">MVGEKGTVIRLIGLAALGGCALSASNAHAQADERVEDDRSRITIGVGAATLPDYEGSDQNSVTPGAVIVGKIAGHDVFTRGTQLYVNLVPSGDGPRTNFELGLIGAARLDRTNKVDNLQVRALGKIDTAWEAGGYIGVSRTGVVTSDYDTLTVRVAYVHDVSDVHDSYVITPQVNYTTPLSPRTLVSIGASADYVGKGYGRTYFGVTPAGALASGLRAYSINDSGWKRYNLTAFAVQSLSGDLRRGLGIGAGILYGRMLGRYKRSPIVMDVGDADQFSAAAGLTYTF</sequence>
<feature type="chain" id="PRO_5020601224" evidence="6">
    <location>
        <begin position="30"/>
        <end position="287"/>
    </location>
</feature>
<proteinExistence type="inferred from homology"/>
<dbReference type="Pfam" id="PF06629">
    <property type="entry name" value="MipA"/>
    <property type="match status" value="1"/>
</dbReference>
<gene>
    <name evidence="7" type="ORF">EV664_11255</name>
</gene>
<evidence type="ECO:0000313" key="7">
    <source>
        <dbReference type="EMBL" id="TDN79576.1"/>
    </source>
</evidence>
<name>A0A4R6FE92_9SPHN</name>
<evidence type="ECO:0000313" key="8">
    <source>
        <dbReference type="Proteomes" id="UP000295493"/>
    </source>
</evidence>
<reference evidence="7 8" key="1">
    <citation type="submission" date="2019-03" db="EMBL/GenBank/DDBJ databases">
        <title>Genomic Encyclopedia of Type Strains, Phase IV (KMG-IV): sequencing the most valuable type-strain genomes for metagenomic binning, comparative biology and taxonomic classification.</title>
        <authorList>
            <person name="Goeker M."/>
        </authorList>
    </citation>
    <scope>NUCLEOTIDE SEQUENCE [LARGE SCALE GENOMIC DNA]</scope>
    <source>
        <strain evidence="7 8">DSM 25059</strain>
    </source>
</reference>
<dbReference type="PANTHER" id="PTHR38776:SF1">
    <property type="entry name" value="MLTA-INTERACTING PROTEIN-RELATED"/>
    <property type="match status" value="1"/>
</dbReference>
<evidence type="ECO:0000256" key="6">
    <source>
        <dbReference type="SAM" id="SignalP"/>
    </source>
</evidence>
<keyword evidence="4" id="KW-0472">Membrane</keyword>
<evidence type="ECO:0000256" key="2">
    <source>
        <dbReference type="ARBA" id="ARBA00005722"/>
    </source>
</evidence>
<keyword evidence="3 6" id="KW-0732">Signal</keyword>
<dbReference type="EMBL" id="SNWD01000012">
    <property type="protein sequence ID" value="TDN79576.1"/>
    <property type="molecule type" value="Genomic_DNA"/>
</dbReference>
<evidence type="ECO:0000256" key="1">
    <source>
        <dbReference type="ARBA" id="ARBA00004442"/>
    </source>
</evidence>
<dbReference type="Proteomes" id="UP000295493">
    <property type="component" value="Unassembled WGS sequence"/>
</dbReference>
<evidence type="ECO:0000256" key="5">
    <source>
        <dbReference type="ARBA" id="ARBA00023237"/>
    </source>
</evidence>
<comment type="caution">
    <text evidence="7">The sequence shown here is derived from an EMBL/GenBank/DDBJ whole genome shotgun (WGS) entry which is preliminary data.</text>
</comment>
<dbReference type="PANTHER" id="PTHR38776">
    <property type="entry name" value="MLTA-INTERACTING PROTEIN-RELATED"/>
    <property type="match status" value="1"/>
</dbReference>
<dbReference type="InterPro" id="IPR010583">
    <property type="entry name" value="MipA"/>
</dbReference>
<dbReference type="GO" id="GO:0009279">
    <property type="term" value="C:cell outer membrane"/>
    <property type="evidence" value="ECO:0007669"/>
    <property type="project" value="UniProtKB-SubCell"/>
</dbReference>
<comment type="subcellular location">
    <subcellularLocation>
        <location evidence="1">Cell outer membrane</location>
    </subcellularLocation>
</comment>
<dbReference type="RefSeq" id="WP_052076596.1">
    <property type="nucleotide sequence ID" value="NZ_BMLU01000019.1"/>
</dbReference>
<feature type="signal peptide" evidence="6">
    <location>
        <begin position="1"/>
        <end position="29"/>
    </location>
</feature>